<reference evidence="4" key="1">
    <citation type="submission" date="2019-10" db="EMBL/GenBank/DDBJ databases">
        <title>The sequence and de novo assembly of the wild yak genome.</title>
        <authorList>
            <person name="Liu Y."/>
        </authorList>
    </citation>
    <scope>NUCLEOTIDE SEQUENCE [LARGE SCALE GENOMIC DNA]</scope>
    <source>
        <strain evidence="4">WY2019</strain>
    </source>
</reference>
<feature type="chain" id="PRO_5025387784" description="Izumo sperm-egg fusion protein 2" evidence="3">
    <location>
        <begin position="16"/>
        <end position="326"/>
    </location>
</feature>
<dbReference type="Pfam" id="PF15005">
    <property type="entry name" value="IZUMO"/>
    <property type="match status" value="1"/>
</dbReference>
<protein>
    <recommendedName>
        <fullName evidence="6">Izumo sperm-egg fusion protein 2</fullName>
    </recommendedName>
</protein>
<evidence type="ECO:0000313" key="4">
    <source>
        <dbReference type="EMBL" id="MXQ93028.1"/>
    </source>
</evidence>
<gene>
    <name evidence="4" type="ORF">E5288_WYG017679</name>
</gene>
<sequence>MPLAWALLLLLGLSARRDWGCLQCDNSVREALKQLRLALIPSRFQQGQLQARAQVVLRGMEGPFFRDYALNAFVGRVGIDRLDLVASFVKNQTSNLMANSLRDEPLLDELVTLRERVIKELKKVLRSYELKGLLKEEVLDCLHCQMISPKCIREKYCFIDGQPRMDLQYHKKNEFQWSPGLTGSIISVCLAVLAFGIIVASSFVDSGLVLPFGDAFLGPCNGHQDPDEQGPRAGFPGAKPDVISHLERGEEPRMERRETQQVTCPDLETSSATNQEMLLKKNISEEVASPVAKMEGILRAVLGDAKLGESWTRGCQLEDQGKQESI</sequence>
<evidence type="ECO:0000256" key="1">
    <source>
        <dbReference type="ARBA" id="ARBA00009633"/>
    </source>
</evidence>
<name>A0A6B0RSG3_9CETA</name>
<comment type="similarity">
    <text evidence="1">Belongs to the Izumo family.</text>
</comment>
<dbReference type="InterPro" id="IPR042920">
    <property type="entry name" value="IZUMO2"/>
</dbReference>
<proteinExistence type="inferred from homology"/>
<evidence type="ECO:0000313" key="5">
    <source>
        <dbReference type="Proteomes" id="UP000322234"/>
    </source>
</evidence>
<organism evidence="4 5">
    <name type="scientific">Bos mutus</name>
    <name type="common">wild yak</name>
    <dbReference type="NCBI Taxonomy" id="72004"/>
    <lineage>
        <taxon>Eukaryota</taxon>
        <taxon>Metazoa</taxon>
        <taxon>Chordata</taxon>
        <taxon>Craniata</taxon>
        <taxon>Vertebrata</taxon>
        <taxon>Euteleostomi</taxon>
        <taxon>Mammalia</taxon>
        <taxon>Eutheria</taxon>
        <taxon>Laurasiatheria</taxon>
        <taxon>Artiodactyla</taxon>
        <taxon>Ruminantia</taxon>
        <taxon>Pecora</taxon>
        <taxon>Bovidae</taxon>
        <taxon>Bovinae</taxon>
        <taxon>Bos</taxon>
    </lineage>
</organism>
<feature type="signal peptide" evidence="3">
    <location>
        <begin position="1"/>
        <end position="15"/>
    </location>
</feature>
<keyword evidence="2 3" id="KW-0732">Signal</keyword>
<comment type="caution">
    <text evidence="4">The sequence shown here is derived from an EMBL/GenBank/DDBJ whole genome shotgun (WGS) entry which is preliminary data.</text>
</comment>
<evidence type="ECO:0000256" key="2">
    <source>
        <dbReference type="ARBA" id="ARBA00022729"/>
    </source>
</evidence>
<evidence type="ECO:0008006" key="6">
    <source>
        <dbReference type="Google" id="ProtNLM"/>
    </source>
</evidence>
<dbReference type="Proteomes" id="UP000322234">
    <property type="component" value="Unassembled WGS sequence"/>
</dbReference>
<dbReference type="AlphaFoldDB" id="A0A6B0RSG3"/>
<keyword evidence="5" id="KW-1185">Reference proteome</keyword>
<dbReference type="PANTHER" id="PTHR47745:SF1">
    <property type="entry name" value="IZUMO SPERM-EGG FUSION PROTEIN 2"/>
    <property type="match status" value="1"/>
</dbReference>
<accession>A0A6B0RSG3</accession>
<evidence type="ECO:0000256" key="3">
    <source>
        <dbReference type="SAM" id="SignalP"/>
    </source>
</evidence>
<dbReference type="InterPro" id="IPR029389">
    <property type="entry name" value="IZUMO"/>
</dbReference>
<dbReference type="PANTHER" id="PTHR47745">
    <property type="entry name" value="IZUMO SPERM-EGG FUSION PROTEIN 2"/>
    <property type="match status" value="1"/>
</dbReference>
<dbReference type="EMBL" id="VBQZ03000089">
    <property type="protein sequence ID" value="MXQ93028.1"/>
    <property type="molecule type" value="Genomic_DNA"/>
</dbReference>